<dbReference type="Gene3D" id="1.20.850.10">
    <property type="entry name" value="Hydroxylamine Oxidoreductase, Chain A, domain 2"/>
    <property type="match status" value="1"/>
</dbReference>
<evidence type="ECO:0000256" key="1">
    <source>
        <dbReference type="ARBA" id="ARBA00022729"/>
    </source>
</evidence>
<evidence type="ECO:0000313" key="4">
    <source>
        <dbReference type="Proteomes" id="UP001171945"/>
    </source>
</evidence>
<keyword evidence="1" id="KW-0732">Signal</keyword>
<gene>
    <name evidence="3" type="ORF">QUF54_07480</name>
</gene>
<evidence type="ECO:0000259" key="2">
    <source>
        <dbReference type="Pfam" id="PF13435"/>
    </source>
</evidence>
<organism evidence="3 4">
    <name type="scientific">Candidatus Marithioploca araucensis</name>
    <dbReference type="NCBI Taxonomy" id="70273"/>
    <lineage>
        <taxon>Bacteria</taxon>
        <taxon>Pseudomonadati</taxon>
        <taxon>Pseudomonadota</taxon>
        <taxon>Gammaproteobacteria</taxon>
        <taxon>Thiotrichales</taxon>
        <taxon>Thiotrichaceae</taxon>
        <taxon>Candidatus Marithioploca</taxon>
    </lineage>
</organism>
<dbReference type="Pfam" id="PF13435">
    <property type="entry name" value="Cytochrome_C554"/>
    <property type="match status" value="1"/>
</dbReference>
<dbReference type="InterPro" id="IPR023155">
    <property type="entry name" value="Cyt_c-552/4"/>
</dbReference>
<dbReference type="Pfam" id="PF13447">
    <property type="entry name" value="Multi-haem_cyto"/>
    <property type="match status" value="1"/>
</dbReference>
<dbReference type="EMBL" id="JAUCGM010000493">
    <property type="protein sequence ID" value="MDM8563178.1"/>
    <property type="molecule type" value="Genomic_DNA"/>
</dbReference>
<dbReference type="PANTHER" id="PTHR35038:SF10">
    <property type="entry name" value="HIGH-MOLECULAR-WEIGHT CYTOCHROME C"/>
    <property type="match status" value="1"/>
</dbReference>
<dbReference type="Gene3D" id="1.10.780.10">
    <property type="entry name" value="Hydroxylamine Oxidoreductase, Chain A, domain 1"/>
    <property type="match status" value="1"/>
</dbReference>
<dbReference type="PANTHER" id="PTHR35038">
    <property type="entry name" value="DISSIMILATORY SULFITE REDUCTASE SIRA"/>
    <property type="match status" value="1"/>
</dbReference>
<dbReference type="SUPFAM" id="SSF48695">
    <property type="entry name" value="Multiheme cytochromes"/>
    <property type="match status" value="2"/>
</dbReference>
<evidence type="ECO:0000313" key="3">
    <source>
        <dbReference type="EMBL" id="MDM8563178.1"/>
    </source>
</evidence>
<name>A0ABT7VUF0_9GAMM</name>
<dbReference type="InterPro" id="IPR036280">
    <property type="entry name" value="Multihaem_cyt_sf"/>
</dbReference>
<feature type="domain" description="Cytochrome c-552/4" evidence="2">
    <location>
        <begin position="86"/>
        <end position="151"/>
    </location>
</feature>
<protein>
    <submittedName>
        <fullName evidence="3">Multiheme c-type cytochrome</fullName>
    </submittedName>
</protein>
<feature type="non-terminal residue" evidence="3">
    <location>
        <position position="1"/>
    </location>
</feature>
<sequence length="491" mass="54711">LQGVSTASVDAPPKELSKETKACVACHQKHNPGIVQQWGDSKHYGASVGCYECHAADKSDVDAFIHEPKKVGEDKPISIIVSPKDCSNCHEKEVKEYTESHHAQGGRILGSMDNLLAEVVEGNTAFKTEATSGESAAVVNGCWQCHGTEVKVLKNEKGEVTGLDPATWPNTGIGRLNPDGSRGSCTACHSRHNFSVALSRQPENCGKCHMGPDHPQYEIYIESKHGIAFRANVDKMNLDNPKWIAGEDYDAAPTCATCHMSATKEQGVTHDVGLRISWTNRPPISVRPEISDAKMGLPGAEVKWDERRDNMKDVCSACHSEAFIDGFYVQYDGLVNLYNTKFAIPGLALYKAAKPLFKRQAKFANEIDFVWFEIWHHEGRRARHGASMQGPDWTHWHGTYEVGKHFYTEYVPLLEELIEANIHSKDAEKQKTAENLKAMLDQVLNDEFVVNKETGEKSTGHLWFIGKMSDEEKAARKEEIDAFKNRYQSVK</sequence>
<reference evidence="3" key="1">
    <citation type="submission" date="2023-06" db="EMBL/GenBank/DDBJ databases">
        <title>Uncultivated large filamentous bacteria from sulfidic sediments reveal new species and different genomic features in energy metabolism and defense.</title>
        <authorList>
            <person name="Fonseca A."/>
        </authorList>
    </citation>
    <scope>NUCLEOTIDE SEQUENCE</scope>
    <source>
        <strain evidence="3">HSG4</strain>
    </source>
</reference>
<accession>A0ABT7VUF0</accession>
<keyword evidence="4" id="KW-1185">Reference proteome</keyword>
<dbReference type="InterPro" id="IPR051829">
    <property type="entry name" value="Multiheme_Cytochr_ET"/>
</dbReference>
<comment type="caution">
    <text evidence="3">The sequence shown here is derived from an EMBL/GenBank/DDBJ whole genome shotgun (WGS) entry which is preliminary data.</text>
</comment>
<dbReference type="Proteomes" id="UP001171945">
    <property type="component" value="Unassembled WGS sequence"/>
</dbReference>
<proteinExistence type="predicted"/>